<dbReference type="RefSeq" id="WP_230840313.1">
    <property type="nucleotide sequence ID" value="NZ_CP063845.1"/>
</dbReference>
<evidence type="ECO:0000256" key="1">
    <source>
        <dbReference type="SAM" id="MobiDB-lite"/>
    </source>
</evidence>
<dbReference type="Proteomes" id="UP001054846">
    <property type="component" value="Chromosome"/>
</dbReference>
<organism evidence="2 3">
    <name type="scientific">Gloeobacter morelensis MG652769</name>
    <dbReference type="NCBI Taxonomy" id="2781736"/>
    <lineage>
        <taxon>Bacteria</taxon>
        <taxon>Bacillati</taxon>
        <taxon>Cyanobacteriota</taxon>
        <taxon>Cyanophyceae</taxon>
        <taxon>Gloeobacterales</taxon>
        <taxon>Gloeobacteraceae</taxon>
        <taxon>Gloeobacter</taxon>
        <taxon>Gloeobacter morelensis</taxon>
    </lineage>
</organism>
<feature type="compositionally biased region" description="Polar residues" evidence="1">
    <location>
        <begin position="1"/>
        <end position="10"/>
    </location>
</feature>
<reference evidence="2 3" key="1">
    <citation type="journal article" date="2021" name="Genome Biol. Evol.">
        <title>Complete Genome Sequencing of a Novel Gloeobacter Species from a Waterfall Cave in Mexico.</title>
        <authorList>
            <person name="Saw J.H."/>
            <person name="Cardona T."/>
            <person name="Montejano G."/>
        </authorList>
    </citation>
    <scope>NUCLEOTIDE SEQUENCE [LARGE SCALE GENOMIC DNA]</scope>
    <source>
        <strain evidence="2">MG652769</strain>
    </source>
</reference>
<accession>A0ABY3PI05</accession>
<dbReference type="EMBL" id="CP063845">
    <property type="protein sequence ID" value="UFP93311.1"/>
    <property type="molecule type" value="Genomic_DNA"/>
</dbReference>
<protein>
    <submittedName>
        <fullName evidence="2">Uncharacterized protein</fullName>
    </submittedName>
</protein>
<keyword evidence="3" id="KW-1185">Reference proteome</keyword>
<sequence>MSTLPSGNPQRRNRQSDQQDCAPLEADAGFSLGLYGRFRPETYFALLQSILGLVSVSQAGCQDHNNRPAQARITLRRLGALTLAVLGVAAASESALAEDRFVEGLCRNFPLNSRCERQARAAAEAAPQIIKLKLDTSEASNEWIRLQIQAGTVTALHTTNAVSKFTQIVNPLLGPIPYAFLPPFYTWYDHQTTRIAFVPDTCAQASLSALAPRSDDCAVSGADSLVLPAGTDVRQGRFTLEYLDGKVEKAVIFRVPAEQR</sequence>
<evidence type="ECO:0000313" key="3">
    <source>
        <dbReference type="Proteomes" id="UP001054846"/>
    </source>
</evidence>
<name>A0ABY3PI05_9CYAN</name>
<evidence type="ECO:0000313" key="2">
    <source>
        <dbReference type="EMBL" id="UFP93311.1"/>
    </source>
</evidence>
<proteinExistence type="predicted"/>
<gene>
    <name evidence="2" type="ORF">ISF26_16085</name>
</gene>
<feature type="region of interest" description="Disordered" evidence="1">
    <location>
        <begin position="1"/>
        <end position="20"/>
    </location>
</feature>